<protein>
    <submittedName>
        <fullName evidence="2">Uncharacterized protein</fullName>
    </submittedName>
</protein>
<evidence type="ECO:0000313" key="2">
    <source>
        <dbReference type="EMBL" id="CAI3976243.1"/>
    </source>
</evidence>
<dbReference type="AlphaFoldDB" id="A0A9P1BMV7"/>
<feature type="compositionally biased region" description="Basic residues" evidence="1">
    <location>
        <begin position="68"/>
        <end position="83"/>
    </location>
</feature>
<evidence type="ECO:0000256" key="1">
    <source>
        <dbReference type="SAM" id="MobiDB-lite"/>
    </source>
</evidence>
<dbReference type="EMBL" id="CAMXCT010000255">
    <property type="protein sequence ID" value="CAI3976243.1"/>
    <property type="molecule type" value="Genomic_DNA"/>
</dbReference>
<keyword evidence="4" id="KW-1185">Reference proteome</keyword>
<gene>
    <name evidence="2" type="ORF">C1SCF055_LOCUS4479</name>
</gene>
<dbReference type="EMBL" id="CAMXCT030000255">
    <property type="protein sequence ID" value="CAL4763555.1"/>
    <property type="molecule type" value="Genomic_DNA"/>
</dbReference>
<reference evidence="2" key="1">
    <citation type="submission" date="2022-10" db="EMBL/GenBank/DDBJ databases">
        <authorList>
            <person name="Chen Y."/>
            <person name="Dougan E. K."/>
            <person name="Chan C."/>
            <person name="Rhodes N."/>
            <person name="Thang M."/>
        </authorList>
    </citation>
    <scope>NUCLEOTIDE SEQUENCE</scope>
</reference>
<accession>A0A9P1BMV7</accession>
<evidence type="ECO:0000313" key="4">
    <source>
        <dbReference type="Proteomes" id="UP001152797"/>
    </source>
</evidence>
<dbReference type="Proteomes" id="UP001152797">
    <property type="component" value="Unassembled WGS sequence"/>
</dbReference>
<feature type="compositionally biased region" description="Basic and acidic residues" evidence="1">
    <location>
        <begin position="100"/>
        <end position="115"/>
    </location>
</feature>
<evidence type="ECO:0000313" key="3">
    <source>
        <dbReference type="EMBL" id="CAL1129618.1"/>
    </source>
</evidence>
<reference evidence="3" key="2">
    <citation type="submission" date="2024-04" db="EMBL/GenBank/DDBJ databases">
        <authorList>
            <person name="Chen Y."/>
            <person name="Shah S."/>
            <person name="Dougan E. K."/>
            <person name="Thang M."/>
            <person name="Chan C."/>
        </authorList>
    </citation>
    <scope>NUCLEOTIDE SEQUENCE [LARGE SCALE GENOMIC DNA]</scope>
</reference>
<comment type="caution">
    <text evidence="2">The sequence shown here is derived from an EMBL/GenBank/DDBJ whole genome shotgun (WGS) entry which is preliminary data.</text>
</comment>
<dbReference type="EMBL" id="CAMXCT020000255">
    <property type="protein sequence ID" value="CAL1129618.1"/>
    <property type="molecule type" value="Genomic_DNA"/>
</dbReference>
<feature type="non-terminal residue" evidence="2">
    <location>
        <position position="115"/>
    </location>
</feature>
<name>A0A9P1BMV7_9DINO</name>
<sequence>HCIPAVQLCFLQRLMQELAEQLDNGWDSWQVPFFEAYVPLFSTPGTMLQERDLALALAASCTSEDKKHSRRRKRTRRRPKVWRLRSDRAESEEVDESDDHADRDGGIAEAAYERL</sequence>
<proteinExistence type="predicted"/>
<organism evidence="2">
    <name type="scientific">Cladocopium goreaui</name>
    <dbReference type="NCBI Taxonomy" id="2562237"/>
    <lineage>
        <taxon>Eukaryota</taxon>
        <taxon>Sar</taxon>
        <taxon>Alveolata</taxon>
        <taxon>Dinophyceae</taxon>
        <taxon>Suessiales</taxon>
        <taxon>Symbiodiniaceae</taxon>
        <taxon>Cladocopium</taxon>
    </lineage>
</organism>
<feature type="region of interest" description="Disordered" evidence="1">
    <location>
        <begin position="61"/>
        <end position="115"/>
    </location>
</feature>